<dbReference type="OrthoDB" id="5295757at2"/>
<reference evidence="2 3" key="1">
    <citation type="submission" date="2018-08" db="EMBL/GenBank/DDBJ databases">
        <title>Vibrio isolated from the Eastern China Marginal Seas.</title>
        <authorList>
            <person name="Li Y."/>
        </authorList>
    </citation>
    <scope>NUCLEOTIDE SEQUENCE [LARGE SCALE GENOMIC DNA]</scope>
    <source>
        <strain evidence="2 3">BEI233</strain>
    </source>
</reference>
<dbReference type="NCBIfam" id="TIGR00752">
    <property type="entry name" value="slp"/>
    <property type="match status" value="1"/>
</dbReference>
<keyword evidence="1" id="KW-0732">Signal</keyword>
<dbReference type="PROSITE" id="PS51257">
    <property type="entry name" value="PROKAR_LIPOPROTEIN"/>
    <property type="match status" value="1"/>
</dbReference>
<feature type="chain" id="PRO_5017388033" evidence="1">
    <location>
        <begin position="19"/>
        <end position="180"/>
    </location>
</feature>
<dbReference type="Proteomes" id="UP000273252">
    <property type="component" value="Unassembled WGS sequence"/>
</dbReference>
<dbReference type="InterPro" id="IPR004658">
    <property type="entry name" value="OMP_Slp"/>
</dbReference>
<comment type="caution">
    <text evidence="2">The sequence shown here is derived from an EMBL/GenBank/DDBJ whole genome shotgun (WGS) entry which is preliminary data.</text>
</comment>
<gene>
    <name evidence="2" type="ORF">DZ860_09450</name>
</gene>
<keyword evidence="2" id="KW-0449">Lipoprotein</keyword>
<accession>A0A3A6QST9</accession>
<organism evidence="2 3">
    <name type="scientific">Vibrio sinensis</name>
    <dbReference type="NCBI Taxonomy" id="2302434"/>
    <lineage>
        <taxon>Bacteria</taxon>
        <taxon>Pseudomonadati</taxon>
        <taxon>Pseudomonadota</taxon>
        <taxon>Gammaproteobacteria</taxon>
        <taxon>Vibrionales</taxon>
        <taxon>Vibrionaceae</taxon>
        <taxon>Vibrio</taxon>
    </lineage>
</organism>
<dbReference type="GO" id="GO:0019867">
    <property type="term" value="C:outer membrane"/>
    <property type="evidence" value="ECO:0007669"/>
    <property type="project" value="InterPro"/>
</dbReference>
<dbReference type="RefSeq" id="WP_120030682.1">
    <property type="nucleotide sequence ID" value="NZ_QVMU01000006.1"/>
</dbReference>
<keyword evidence="3" id="KW-1185">Reference proteome</keyword>
<dbReference type="AlphaFoldDB" id="A0A3A6QST9"/>
<dbReference type="PIRSF" id="PIRSF004982">
    <property type="entry name" value="SlP"/>
    <property type="match status" value="1"/>
</dbReference>
<evidence type="ECO:0000313" key="2">
    <source>
        <dbReference type="EMBL" id="RJX72037.1"/>
    </source>
</evidence>
<feature type="signal peptide" evidence="1">
    <location>
        <begin position="1"/>
        <end position="18"/>
    </location>
</feature>
<dbReference type="EMBL" id="QVMU01000006">
    <property type="protein sequence ID" value="RJX72037.1"/>
    <property type="molecule type" value="Genomic_DNA"/>
</dbReference>
<proteinExistence type="predicted"/>
<protein>
    <submittedName>
        <fullName evidence="2">Slp family lipoprotein</fullName>
    </submittedName>
</protein>
<name>A0A3A6QST9_9VIBR</name>
<dbReference type="Pfam" id="PF03843">
    <property type="entry name" value="Slp"/>
    <property type="match status" value="1"/>
</dbReference>
<dbReference type="PANTHER" id="PTHR37530:SF1">
    <property type="entry name" value="OUTER MEMBRANE PROTEIN SLP"/>
    <property type="match status" value="1"/>
</dbReference>
<evidence type="ECO:0000256" key="1">
    <source>
        <dbReference type="SAM" id="SignalP"/>
    </source>
</evidence>
<sequence length="180" mass="20571">MKKSLILLLSLFFLSACSSLPESLKSDNPDIVTRYSEWQANPEQLNQLRLGGVIAKVTNLETKTRIEVVNLPINASGKPDISQEPNGRFVGYINGFVDPVTLQDGRLITVLGQSNGTEDSKVGEYSYTFPVMDISHFHLWRVEERVVMYDWDSYYYPCYSIHCRDIRSMSREGRVIQEVK</sequence>
<evidence type="ECO:0000313" key="3">
    <source>
        <dbReference type="Proteomes" id="UP000273252"/>
    </source>
</evidence>
<dbReference type="PANTHER" id="PTHR37530">
    <property type="entry name" value="OUTER MEMBRANE PROTEIN SLP"/>
    <property type="match status" value="1"/>
</dbReference>